<dbReference type="EMBL" id="MZMT01000049">
    <property type="protein sequence ID" value="PIO42889.1"/>
    <property type="molecule type" value="Genomic_DNA"/>
</dbReference>
<dbReference type="Gene3D" id="3.40.50.1820">
    <property type="entry name" value="alpha/beta hydrolase"/>
    <property type="match status" value="1"/>
</dbReference>
<dbReference type="InterPro" id="IPR010126">
    <property type="entry name" value="Esterase_phb"/>
</dbReference>
<name>A0A2N9VTS1_9HYPH</name>
<dbReference type="PANTHER" id="PTHR43037:SF1">
    <property type="entry name" value="BLL1128 PROTEIN"/>
    <property type="match status" value="1"/>
</dbReference>
<protein>
    <recommendedName>
        <fullName evidence="5">Esterase</fullName>
    </recommendedName>
</protein>
<dbReference type="RefSeq" id="WP_100000563.1">
    <property type="nucleotide sequence ID" value="NZ_CP017940.1"/>
</dbReference>
<dbReference type="InterPro" id="IPR029058">
    <property type="entry name" value="AB_hydrolase_fold"/>
</dbReference>
<dbReference type="AlphaFoldDB" id="A0A2N9VTS1"/>
<dbReference type="SUPFAM" id="SSF53474">
    <property type="entry name" value="alpha/beta-Hydrolases"/>
    <property type="match status" value="2"/>
</dbReference>
<evidence type="ECO:0000256" key="2">
    <source>
        <dbReference type="ARBA" id="ARBA00022801"/>
    </source>
</evidence>
<accession>A0A2N9VTS1</accession>
<dbReference type="NCBIfam" id="TIGR01840">
    <property type="entry name" value="esterase_phb"/>
    <property type="match status" value="1"/>
</dbReference>
<organism evidence="3 4">
    <name type="scientific">Phyllobacterium zundukense</name>
    <dbReference type="NCBI Taxonomy" id="1867719"/>
    <lineage>
        <taxon>Bacteria</taxon>
        <taxon>Pseudomonadati</taxon>
        <taxon>Pseudomonadota</taxon>
        <taxon>Alphaproteobacteria</taxon>
        <taxon>Hyphomicrobiales</taxon>
        <taxon>Phyllobacteriaceae</taxon>
        <taxon>Phyllobacterium</taxon>
    </lineage>
</organism>
<dbReference type="GO" id="GO:0016787">
    <property type="term" value="F:hydrolase activity"/>
    <property type="evidence" value="ECO:0007669"/>
    <property type="project" value="UniProtKB-KW"/>
</dbReference>
<keyword evidence="1" id="KW-0732">Signal</keyword>
<proteinExistence type="predicted"/>
<dbReference type="OrthoDB" id="9767239at2"/>
<dbReference type="InterPro" id="IPR050955">
    <property type="entry name" value="Plant_Biomass_Hydrol_Est"/>
</dbReference>
<reference evidence="4" key="1">
    <citation type="journal article" date="2017" name="Int J Environ Stud">
        <title>Does the Miocene-Pliocene relict legume Oxytropis triphylla form nitrogen-fixing nodules with a combination of bacterial strains?</title>
        <authorList>
            <person name="Safronova V."/>
            <person name="Belimov A."/>
            <person name="Sazanova A."/>
            <person name="Kuznetsova I."/>
            <person name="Popova J."/>
            <person name="Andronov E."/>
            <person name="Verkhozina A."/>
            <person name="Tikhonovich I."/>
        </authorList>
    </citation>
    <scope>NUCLEOTIDE SEQUENCE [LARGE SCALE GENOMIC DNA]</scope>
    <source>
        <strain evidence="4">Tri-38</strain>
    </source>
</reference>
<evidence type="ECO:0000256" key="1">
    <source>
        <dbReference type="ARBA" id="ARBA00022729"/>
    </source>
</evidence>
<dbReference type="KEGG" id="pht:BLM14_17270"/>
<dbReference type="Proteomes" id="UP000232163">
    <property type="component" value="Unassembled WGS sequence"/>
</dbReference>
<sequence length="365" mass="39557">MRNIADTIRRLNIQRSAKFSAFAPNLNTRLRPMSEFGSNPGELHAWTYIPSTTRPAVPLVVALHGCTQTAADYDSGSGWSDLAEKYGFALLFPEQQRSNNANLCFNWFATGDTTRGQGEVHSISQMVTTLADRHSIDRANIYVTGLSAGGAMTAAVLATYPELFRAGAIIAGLPYGSASSIPQAFDRMRGHGLQESRILANQVRQASDHQGPWPSISVWHGTADKTVDPINMEAIIGQWWHLHELSEKPIVTGLVQHHESRAWSDNEGVIQVEAHAISGMGHGIPIKSSGLDGYGTARPFMLDVGISSTWHIAKTWGLIGEQEAVSAERNAKSSAPSLTTEESRPVRRPVGGVIEDALRAAGLMK</sequence>
<keyword evidence="2" id="KW-0378">Hydrolase</keyword>
<keyword evidence="4" id="KW-1185">Reference proteome</keyword>
<gene>
    <name evidence="3" type="ORF">B5P45_20825</name>
</gene>
<dbReference type="GO" id="GO:0005576">
    <property type="term" value="C:extracellular region"/>
    <property type="evidence" value="ECO:0007669"/>
    <property type="project" value="InterPro"/>
</dbReference>
<dbReference type="Pfam" id="PF10503">
    <property type="entry name" value="Esterase_PHB"/>
    <property type="match status" value="1"/>
</dbReference>
<dbReference type="PANTHER" id="PTHR43037">
    <property type="entry name" value="UNNAMED PRODUCT-RELATED"/>
    <property type="match status" value="1"/>
</dbReference>
<evidence type="ECO:0008006" key="5">
    <source>
        <dbReference type="Google" id="ProtNLM"/>
    </source>
</evidence>
<evidence type="ECO:0000313" key="4">
    <source>
        <dbReference type="Proteomes" id="UP000232163"/>
    </source>
</evidence>
<comment type="caution">
    <text evidence="3">The sequence shown here is derived from an EMBL/GenBank/DDBJ whole genome shotgun (WGS) entry which is preliminary data.</text>
</comment>
<evidence type="ECO:0000313" key="3">
    <source>
        <dbReference type="EMBL" id="PIO42889.1"/>
    </source>
</evidence>